<gene>
    <name evidence="2" type="ORF">FHP25_06925</name>
</gene>
<protein>
    <submittedName>
        <fullName evidence="2">Class I SAM-dependent methyltransferase</fullName>
    </submittedName>
</protein>
<dbReference type="GO" id="GO:0008757">
    <property type="term" value="F:S-adenosylmethionine-dependent methyltransferase activity"/>
    <property type="evidence" value="ECO:0007669"/>
    <property type="project" value="InterPro"/>
</dbReference>
<evidence type="ECO:0000313" key="3">
    <source>
        <dbReference type="Proteomes" id="UP000321638"/>
    </source>
</evidence>
<dbReference type="SUPFAM" id="SSF53335">
    <property type="entry name" value="S-adenosyl-L-methionine-dependent methyltransferases"/>
    <property type="match status" value="1"/>
</dbReference>
<dbReference type="Proteomes" id="UP000321638">
    <property type="component" value="Unassembled WGS sequence"/>
</dbReference>
<accession>A0A5C8PSB7</accession>
<dbReference type="Pfam" id="PF08241">
    <property type="entry name" value="Methyltransf_11"/>
    <property type="match status" value="1"/>
</dbReference>
<dbReference type="Gene3D" id="3.40.50.150">
    <property type="entry name" value="Vaccinia Virus protein VP39"/>
    <property type="match status" value="1"/>
</dbReference>
<reference evidence="2 3" key="1">
    <citation type="submission" date="2019-06" db="EMBL/GenBank/DDBJ databases">
        <title>New taxonomy in bacterial strain CC-CFT640, isolated from vineyard.</title>
        <authorList>
            <person name="Lin S.-Y."/>
            <person name="Tsai C.-F."/>
            <person name="Young C.-C."/>
        </authorList>
    </citation>
    <scope>NUCLEOTIDE SEQUENCE [LARGE SCALE GENOMIC DNA]</scope>
    <source>
        <strain evidence="2 3">CC-CFT640</strain>
    </source>
</reference>
<feature type="domain" description="Methyltransferase type 11" evidence="1">
    <location>
        <begin position="83"/>
        <end position="130"/>
    </location>
</feature>
<dbReference type="OrthoDB" id="9803855at2"/>
<evidence type="ECO:0000313" key="2">
    <source>
        <dbReference type="EMBL" id="TXL78876.1"/>
    </source>
</evidence>
<dbReference type="AlphaFoldDB" id="A0A5C8PSB7"/>
<keyword evidence="2" id="KW-0489">Methyltransferase</keyword>
<proteinExistence type="predicted"/>
<dbReference type="GO" id="GO:0032259">
    <property type="term" value="P:methylation"/>
    <property type="evidence" value="ECO:0007669"/>
    <property type="project" value="UniProtKB-KW"/>
</dbReference>
<dbReference type="CDD" id="cd02440">
    <property type="entry name" value="AdoMet_MTases"/>
    <property type="match status" value="1"/>
</dbReference>
<evidence type="ECO:0000259" key="1">
    <source>
        <dbReference type="Pfam" id="PF08241"/>
    </source>
</evidence>
<dbReference type="EMBL" id="VDUZ01000006">
    <property type="protein sequence ID" value="TXL78876.1"/>
    <property type="molecule type" value="Genomic_DNA"/>
</dbReference>
<keyword evidence="2" id="KW-0808">Transferase</keyword>
<name>A0A5C8PSB7_9HYPH</name>
<dbReference type="InterPro" id="IPR029063">
    <property type="entry name" value="SAM-dependent_MTases_sf"/>
</dbReference>
<sequence>MLSATLVVTLADGRTEAMPLAASDSSDASGGMISRFLADLAKRPPGHMLEVGSRARTGATYTSLLPPGWRYTGFDVMDGPNVDVVGDAHQASRFLPHGAYDAVMSFSVFEHLLMPWKAAIELNRVLRVGALGLIVAPQTWPLHEEPCDYFRFSRHAWKALFNRATGFEIVDAVHGATAYVVPRSLTAASCFGEQHTAALMASVIFRKVGETTLDWPVDMENIAQDVYPA</sequence>
<organism evidence="2 3">
    <name type="scientific">Vineibacter terrae</name>
    <dbReference type="NCBI Taxonomy" id="2586908"/>
    <lineage>
        <taxon>Bacteria</taxon>
        <taxon>Pseudomonadati</taxon>
        <taxon>Pseudomonadota</taxon>
        <taxon>Alphaproteobacteria</taxon>
        <taxon>Hyphomicrobiales</taxon>
        <taxon>Vineibacter</taxon>
    </lineage>
</organism>
<dbReference type="InterPro" id="IPR013216">
    <property type="entry name" value="Methyltransf_11"/>
</dbReference>
<comment type="caution">
    <text evidence="2">The sequence shown here is derived from an EMBL/GenBank/DDBJ whole genome shotgun (WGS) entry which is preliminary data.</text>
</comment>
<keyword evidence="3" id="KW-1185">Reference proteome</keyword>